<dbReference type="EMBL" id="MK072395">
    <property type="protein sequence ID" value="AYV83911.1"/>
    <property type="molecule type" value="Genomic_DNA"/>
</dbReference>
<dbReference type="SUPFAM" id="SSF53756">
    <property type="entry name" value="UDP-Glycosyltransferase/glycogen phosphorylase"/>
    <property type="match status" value="1"/>
</dbReference>
<accession>A0A3G5ACB6</accession>
<dbReference type="InterPro" id="IPR001296">
    <property type="entry name" value="Glyco_trans_1"/>
</dbReference>
<organism evidence="2">
    <name type="scientific">Hyperionvirus sp</name>
    <dbReference type="NCBI Taxonomy" id="2487770"/>
    <lineage>
        <taxon>Viruses</taxon>
        <taxon>Varidnaviria</taxon>
        <taxon>Bamfordvirae</taxon>
        <taxon>Nucleocytoviricota</taxon>
        <taxon>Megaviricetes</taxon>
        <taxon>Imitervirales</taxon>
        <taxon>Mimiviridae</taxon>
        <taxon>Klosneuvirinae</taxon>
    </lineage>
</organism>
<reference evidence="2" key="1">
    <citation type="submission" date="2018-10" db="EMBL/GenBank/DDBJ databases">
        <title>Hidden diversity of soil giant viruses.</title>
        <authorList>
            <person name="Schulz F."/>
            <person name="Alteio L."/>
            <person name="Goudeau D."/>
            <person name="Ryan E.M."/>
            <person name="Malmstrom R.R."/>
            <person name="Blanchard J."/>
            <person name="Woyke T."/>
        </authorList>
    </citation>
    <scope>NUCLEOTIDE SEQUENCE</scope>
    <source>
        <strain evidence="2">HYV1</strain>
    </source>
</reference>
<dbReference type="Gene3D" id="3.40.50.2000">
    <property type="entry name" value="Glycogen Phosphorylase B"/>
    <property type="match status" value="1"/>
</dbReference>
<dbReference type="GO" id="GO:0016757">
    <property type="term" value="F:glycosyltransferase activity"/>
    <property type="evidence" value="ECO:0007669"/>
    <property type="project" value="InterPro"/>
</dbReference>
<name>A0A3G5ACB6_9VIRU</name>
<sequence>EHTIYFYGHDRSVVACDELIPITNDEILTKYYGKFDKDQLIKYGNLDADGEFNKKCIFEIGKRKQPKDFILCFWGIGHKEVTDHFSDCIAVEPSIGYPSGSIFAKHKVFESYSYMHYIYGNKNITTGEWYDAVIPNYFDITEFNYKETKQDYMLYLGRIFKNKGIDICIQLAEKLGIRLIIAGTGDIKSLGYDTLPDNIVCVGSADVDRRKELMSNAKCLLLPTYYIEPFGNVIIEAFLSGTPVITTDWGAFTETNIHGLTGYRCRTFEQFTFAVKNIDKIKASDCREWAIKNYSMDRVKHMYQEYFDMLSKLYNTGFYEENPNRKELAWLNKTYPQNKEYS</sequence>
<evidence type="ECO:0000313" key="2">
    <source>
        <dbReference type="EMBL" id="AYV83911.1"/>
    </source>
</evidence>
<gene>
    <name evidence="2" type="ORF">Hyperionvirus13_54</name>
</gene>
<protein>
    <recommendedName>
        <fullName evidence="1">Glycosyl transferase family 1 domain-containing protein</fullName>
    </recommendedName>
</protein>
<dbReference type="PANTHER" id="PTHR12526">
    <property type="entry name" value="GLYCOSYLTRANSFERASE"/>
    <property type="match status" value="1"/>
</dbReference>
<feature type="non-terminal residue" evidence="2">
    <location>
        <position position="1"/>
    </location>
</feature>
<evidence type="ECO:0000259" key="1">
    <source>
        <dbReference type="Pfam" id="PF00534"/>
    </source>
</evidence>
<proteinExistence type="predicted"/>
<feature type="domain" description="Glycosyl transferase family 1" evidence="1">
    <location>
        <begin position="146"/>
        <end position="278"/>
    </location>
</feature>
<dbReference type="Pfam" id="PF00534">
    <property type="entry name" value="Glycos_transf_1"/>
    <property type="match status" value="1"/>
</dbReference>